<evidence type="ECO:0000313" key="2">
    <source>
        <dbReference type="Proteomes" id="UP001064048"/>
    </source>
</evidence>
<organism evidence="1 2">
    <name type="scientific">Choristoneura fumiferana</name>
    <name type="common">Spruce budworm moth</name>
    <name type="synonym">Archips fumiferana</name>
    <dbReference type="NCBI Taxonomy" id="7141"/>
    <lineage>
        <taxon>Eukaryota</taxon>
        <taxon>Metazoa</taxon>
        <taxon>Ecdysozoa</taxon>
        <taxon>Arthropoda</taxon>
        <taxon>Hexapoda</taxon>
        <taxon>Insecta</taxon>
        <taxon>Pterygota</taxon>
        <taxon>Neoptera</taxon>
        <taxon>Endopterygota</taxon>
        <taxon>Lepidoptera</taxon>
        <taxon>Glossata</taxon>
        <taxon>Ditrysia</taxon>
        <taxon>Tortricoidea</taxon>
        <taxon>Tortricidae</taxon>
        <taxon>Tortricinae</taxon>
        <taxon>Choristoneura</taxon>
    </lineage>
</organism>
<reference evidence="1 2" key="1">
    <citation type="journal article" date="2022" name="Genome Biol. Evol.">
        <title>The Spruce Budworm Genome: Reconstructing the Evolutionary History of Antifreeze Proteins.</title>
        <authorList>
            <person name="Beliveau C."/>
            <person name="Gagne P."/>
            <person name="Picq S."/>
            <person name="Vernygora O."/>
            <person name="Keeling C.I."/>
            <person name="Pinkney K."/>
            <person name="Doucet D."/>
            <person name="Wen F."/>
            <person name="Johnston J.S."/>
            <person name="Maaroufi H."/>
            <person name="Boyle B."/>
            <person name="Laroche J."/>
            <person name="Dewar K."/>
            <person name="Juretic N."/>
            <person name="Blackburn G."/>
            <person name="Nisole A."/>
            <person name="Brunet B."/>
            <person name="Brandao M."/>
            <person name="Lumley L."/>
            <person name="Duan J."/>
            <person name="Quan G."/>
            <person name="Lucarotti C.J."/>
            <person name="Roe A.D."/>
            <person name="Sperling F.A.H."/>
            <person name="Levesque R.C."/>
            <person name="Cusson M."/>
        </authorList>
    </citation>
    <scope>NUCLEOTIDE SEQUENCE [LARGE SCALE GENOMIC DNA]</scope>
    <source>
        <strain evidence="1">Glfc:IPQL:Cfum</strain>
    </source>
</reference>
<evidence type="ECO:0000313" key="1">
    <source>
        <dbReference type="EMBL" id="KAI8430635.1"/>
    </source>
</evidence>
<keyword evidence="2" id="KW-1185">Reference proteome</keyword>
<accession>A0ACC0K2N6</accession>
<gene>
    <name evidence="1" type="ORF">MSG28_000838</name>
</gene>
<sequence>MCNLACGITTLVLGAILVFTSSFVGYGLVDGFIKNMIADEVALHEGTVQMERFETIPFPLTFKIRVFNITNSDEVLTGGVPVVNEIGPYIYKFLRTRSITDRGDDTLDYYITDQFEFDAEGSYPHTEDDLLTIANVPYHAILQVAEVEYEELMGALSLGLSGVFGNLNAPIMTVRARDLFLDGLPICASPGALGRLPCTAIRGLAASSQNIEQRPDGSMSFSLFGYRNGFPSPIYKVRRGINDPQDVARIFSYDNSLRLRKWPEGDDGSIAEDSPNQCNSINGTDTGVHPPFLDRNRPIFASVELRFQFEHELFGVPALQYSANEWYLDNHQGCFCLNLTRGVTGPDGCLLSGAMELYSCVGVYLSSMQTCSMYSRTI</sequence>
<comment type="caution">
    <text evidence="1">The sequence shown here is derived from an EMBL/GenBank/DDBJ whole genome shotgun (WGS) entry which is preliminary data.</text>
</comment>
<dbReference type="EMBL" id="CM046131">
    <property type="protein sequence ID" value="KAI8430635.1"/>
    <property type="molecule type" value="Genomic_DNA"/>
</dbReference>
<dbReference type="Proteomes" id="UP001064048">
    <property type="component" value="Chromosome Z"/>
</dbReference>
<proteinExistence type="predicted"/>
<name>A0ACC0K2N6_CHOFU</name>
<protein>
    <submittedName>
        <fullName evidence="1">Uncharacterized protein</fullName>
    </submittedName>
</protein>